<sequence>MEAKAMASDGEIKKAVVLQSEEDFGGTPTTLDGGYIGGKKKKKKKKQSSALKPSEKAVFKLAKRYDEASKEYRDRHEKSNKKKKNGWIKDLPKNYNKAMSKLMKF</sequence>
<dbReference type="STRING" id="1925591.BI308_17020"/>
<evidence type="ECO:0000313" key="2">
    <source>
        <dbReference type="EMBL" id="OJJ24387.1"/>
    </source>
</evidence>
<evidence type="ECO:0000256" key="1">
    <source>
        <dbReference type="SAM" id="MobiDB-lite"/>
    </source>
</evidence>
<dbReference type="Pfam" id="PF19831">
    <property type="entry name" value="DUF6312"/>
    <property type="match status" value="1"/>
</dbReference>
<gene>
    <name evidence="2" type="ORF">BI308_17020</name>
</gene>
<feature type="compositionally biased region" description="Basic and acidic residues" evidence="1">
    <location>
        <begin position="68"/>
        <end position="77"/>
    </location>
</feature>
<reference evidence="2" key="1">
    <citation type="submission" date="2016-10" db="EMBL/GenBank/DDBJ databases">
        <title>CRISPR-Cas defence system in Roseofilum reptotaenium: evidence of a bacteriophage-cyanobacterium arms race in the coral black band disease.</title>
        <authorList>
            <person name="Buerger P."/>
            <person name="Wood-Charlson E.M."/>
            <person name="Weynberg K.D."/>
            <person name="Willis B."/>
            <person name="Van Oppen M.J."/>
        </authorList>
    </citation>
    <scope>NUCLEOTIDE SEQUENCE [LARGE SCALE GENOMIC DNA]</scope>
    <source>
        <strain evidence="2">AO1-A</strain>
    </source>
</reference>
<feature type="region of interest" description="Disordered" evidence="1">
    <location>
        <begin position="23"/>
        <end position="54"/>
    </location>
</feature>
<dbReference type="Proteomes" id="UP000183940">
    <property type="component" value="Unassembled WGS sequence"/>
</dbReference>
<feature type="region of interest" description="Disordered" evidence="1">
    <location>
        <begin position="68"/>
        <end position="92"/>
    </location>
</feature>
<evidence type="ECO:0000313" key="3">
    <source>
        <dbReference type="Proteomes" id="UP000183940"/>
    </source>
</evidence>
<accession>A0A1L9QP74</accession>
<comment type="caution">
    <text evidence="2">The sequence shown here is derived from an EMBL/GenBank/DDBJ whole genome shotgun (WGS) entry which is preliminary data.</text>
</comment>
<feature type="compositionally biased region" description="Basic residues" evidence="1">
    <location>
        <begin position="38"/>
        <end position="47"/>
    </location>
</feature>
<dbReference type="InterPro" id="IPR046279">
    <property type="entry name" value="DUF6312"/>
</dbReference>
<dbReference type="AlphaFoldDB" id="A0A1L9QP74"/>
<proteinExistence type="predicted"/>
<dbReference type="EMBL" id="MLAW01000032">
    <property type="protein sequence ID" value="OJJ24387.1"/>
    <property type="molecule type" value="Genomic_DNA"/>
</dbReference>
<name>A0A1L9QP74_9CYAN</name>
<keyword evidence="3" id="KW-1185">Reference proteome</keyword>
<organism evidence="2 3">
    <name type="scientific">Roseofilum reptotaenium AO1-A</name>
    <dbReference type="NCBI Taxonomy" id="1925591"/>
    <lineage>
        <taxon>Bacteria</taxon>
        <taxon>Bacillati</taxon>
        <taxon>Cyanobacteriota</taxon>
        <taxon>Cyanophyceae</taxon>
        <taxon>Desertifilales</taxon>
        <taxon>Desertifilaceae</taxon>
        <taxon>Roseofilum</taxon>
    </lineage>
</organism>
<protein>
    <submittedName>
        <fullName evidence="2">Uncharacterized protein</fullName>
    </submittedName>
</protein>